<evidence type="ECO:0000313" key="2">
    <source>
        <dbReference type="Proteomes" id="UP000692954"/>
    </source>
</evidence>
<sequence>MHLDPIQLQVLQLQYINLALNKVKCLFKDINIVNQLFYQVLSLKFYYLIQGEQFEQDFTVKSYDGIAQIYVEEIQISNSYFETYIGYKRSQIQYSRMDKQYRVT</sequence>
<dbReference type="AlphaFoldDB" id="A0A8S1RN90"/>
<gene>
    <name evidence="1" type="ORF">PSON_ATCC_30995.1.T1910021</name>
</gene>
<evidence type="ECO:0000313" key="1">
    <source>
        <dbReference type="EMBL" id="CAD8128560.1"/>
    </source>
</evidence>
<organism evidence="1 2">
    <name type="scientific">Paramecium sonneborni</name>
    <dbReference type="NCBI Taxonomy" id="65129"/>
    <lineage>
        <taxon>Eukaryota</taxon>
        <taxon>Sar</taxon>
        <taxon>Alveolata</taxon>
        <taxon>Ciliophora</taxon>
        <taxon>Intramacronucleata</taxon>
        <taxon>Oligohymenophorea</taxon>
        <taxon>Peniculida</taxon>
        <taxon>Parameciidae</taxon>
        <taxon>Paramecium</taxon>
    </lineage>
</organism>
<protein>
    <submittedName>
        <fullName evidence="1">Uncharacterized protein</fullName>
    </submittedName>
</protein>
<proteinExistence type="predicted"/>
<comment type="caution">
    <text evidence="1">The sequence shown here is derived from an EMBL/GenBank/DDBJ whole genome shotgun (WGS) entry which is preliminary data.</text>
</comment>
<accession>A0A8S1RN90</accession>
<dbReference type="Proteomes" id="UP000692954">
    <property type="component" value="Unassembled WGS sequence"/>
</dbReference>
<dbReference type="EMBL" id="CAJJDN010000191">
    <property type="protein sequence ID" value="CAD8128560.1"/>
    <property type="molecule type" value="Genomic_DNA"/>
</dbReference>
<keyword evidence="2" id="KW-1185">Reference proteome</keyword>
<name>A0A8S1RN90_9CILI</name>
<reference evidence="1" key="1">
    <citation type="submission" date="2021-01" db="EMBL/GenBank/DDBJ databases">
        <authorList>
            <consortium name="Genoscope - CEA"/>
            <person name="William W."/>
        </authorList>
    </citation>
    <scope>NUCLEOTIDE SEQUENCE</scope>
</reference>